<comment type="caution">
    <text evidence="1">The sequence shown here is derived from an EMBL/GenBank/DDBJ whole genome shotgun (WGS) entry which is preliminary data.</text>
</comment>
<protein>
    <submittedName>
        <fullName evidence="1">Uncharacterized protein</fullName>
    </submittedName>
</protein>
<gene>
    <name evidence="1" type="ORF">E6Q11_02785</name>
</gene>
<evidence type="ECO:0000313" key="2">
    <source>
        <dbReference type="Proteomes" id="UP000321026"/>
    </source>
</evidence>
<reference evidence="1 2" key="1">
    <citation type="submission" date="2018-09" db="EMBL/GenBank/DDBJ databases">
        <title>Metagenome Assembled Genomes from an Advanced Water Purification Facility.</title>
        <authorList>
            <person name="Stamps B.W."/>
            <person name="Spear J.R."/>
        </authorList>
    </citation>
    <scope>NUCLEOTIDE SEQUENCE [LARGE SCALE GENOMIC DNA]</scope>
    <source>
        <strain evidence="1">Bin_63_2</strain>
    </source>
</reference>
<dbReference type="EMBL" id="SSDS01000046">
    <property type="protein sequence ID" value="TXG77414.1"/>
    <property type="molecule type" value="Genomic_DNA"/>
</dbReference>
<proteinExistence type="predicted"/>
<name>A0A5C7J8E6_9BACT</name>
<evidence type="ECO:0000313" key="1">
    <source>
        <dbReference type="EMBL" id="TXG77414.1"/>
    </source>
</evidence>
<accession>A0A5C7J8E6</accession>
<sequence>MEWAEFMENGNRVVKKDKACFNKSGGIDVVEVSTVFLGLDHSFGDEVYPVLFETMVFGGEIDGEMWRCSTWEEAERIHEEVKEKVSNAYGSKDMAWQ</sequence>
<organism evidence="1 2">
    <name type="scientific">Candidatus Dojkabacteria bacterium</name>
    <dbReference type="NCBI Taxonomy" id="2099670"/>
    <lineage>
        <taxon>Bacteria</taxon>
        <taxon>Candidatus Dojkabacteria</taxon>
    </lineage>
</organism>
<dbReference type="AlphaFoldDB" id="A0A5C7J8E6"/>
<dbReference type="Proteomes" id="UP000321026">
    <property type="component" value="Unassembled WGS sequence"/>
</dbReference>